<evidence type="ECO:0008006" key="5">
    <source>
        <dbReference type="Google" id="ProtNLM"/>
    </source>
</evidence>
<accession>A0A810N390</accession>
<reference evidence="3" key="1">
    <citation type="submission" date="2020-08" db="EMBL/GenBank/DDBJ databases">
        <title>Whole genome shotgun sequence of Polymorphospora rubra NBRC 101157.</title>
        <authorList>
            <person name="Komaki H."/>
            <person name="Tamura T."/>
        </authorList>
    </citation>
    <scope>NUCLEOTIDE SEQUENCE</scope>
    <source>
        <strain evidence="3">NBRC 101157</strain>
    </source>
</reference>
<protein>
    <recommendedName>
        <fullName evidence="5">DUF2330 domain-containing protein</fullName>
    </recommendedName>
</protein>
<name>A0A810N390_9ACTN</name>
<dbReference type="Pfam" id="PF10092">
    <property type="entry name" value="DUF2330"/>
    <property type="match status" value="1"/>
</dbReference>
<evidence type="ECO:0000313" key="4">
    <source>
        <dbReference type="Proteomes" id="UP000680866"/>
    </source>
</evidence>
<feature type="signal peptide" evidence="2">
    <location>
        <begin position="1"/>
        <end position="18"/>
    </location>
</feature>
<feature type="transmembrane region" description="Helical" evidence="1">
    <location>
        <begin position="309"/>
        <end position="339"/>
    </location>
</feature>
<evidence type="ECO:0000313" key="3">
    <source>
        <dbReference type="EMBL" id="BCJ66183.1"/>
    </source>
</evidence>
<dbReference type="InterPro" id="IPR019283">
    <property type="entry name" value="DUF2330"/>
</dbReference>
<evidence type="ECO:0000256" key="1">
    <source>
        <dbReference type="SAM" id="Phobius"/>
    </source>
</evidence>
<feature type="chain" id="PRO_5038621598" description="DUF2330 domain-containing protein" evidence="2">
    <location>
        <begin position="19"/>
        <end position="342"/>
    </location>
</feature>
<proteinExistence type="predicted"/>
<dbReference type="EMBL" id="AP023359">
    <property type="protein sequence ID" value="BCJ66183.1"/>
    <property type="molecule type" value="Genomic_DNA"/>
</dbReference>
<gene>
    <name evidence="3" type="ORF">Prubr_32040</name>
</gene>
<dbReference type="Proteomes" id="UP000680866">
    <property type="component" value="Chromosome"/>
</dbReference>
<keyword evidence="1" id="KW-0812">Transmembrane</keyword>
<organism evidence="3 4">
    <name type="scientific">Polymorphospora rubra</name>
    <dbReference type="NCBI Taxonomy" id="338584"/>
    <lineage>
        <taxon>Bacteria</taxon>
        <taxon>Bacillati</taxon>
        <taxon>Actinomycetota</taxon>
        <taxon>Actinomycetes</taxon>
        <taxon>Micromonosporales</taxon>
        <taxon>Micromonosporaceae</taxon>
        <taxon>Polymorphospora</taxon>
    </lineage>
</organism>
<keyword evidence="1" id="KW-1133">Transmembrane helix</keyword>
<sequence length="342" mass="36988">MRRLVLLTILALTGVLLAVPPAAACACGAVVTQEGVRVNEETALIRHDGRTEEIVMGLTMTDEPRDAAWILPVPADPSFELGPEELFNDLAAFTRPRTVVLRDWFPPWGRGGATAGSPPGDGATVLDQITIGPYDVTTLAATDGDALANWLNGHGYRLDPALADGFAPYAAAGWRYVAVKLTAPDDRERLSRQLPPLRVSFASTEIVYPMRLTALARDAQSVRLYVLTNHRVRSAGPVGPTDSHVRFAGWIDSKAVAGTTLAGLVDDRGYLTRFDQRIENPESITDDYRFVAAPTDTDHRDVVYRTEPVYLFGLPAGPALIILGVVLALVLAGTVTLALRRR</sequence>
<evidence type="ECO:0000256" key="2">
    <source>
        <dbReference type="SAM" id="SignalP"/>
    </source>
</evidence>
<keyword evidence="1" id="KW-0472">Membrane</keyword>
<keyword evidence="4" id="KW-1185">Reference proteome</keyword>
<dbReference type="AlphaFoldDB" id="A0A810N390"/>
<dbReference type="KEGG" id="pry:Prubr_32040"/>
<dbReference type="RefSeq" id="WP_212826123.1">
    <property type="nucleotide sequence ID" value="NZ_AP023359.1"/>
</dbReference>
<keyword evidence="2" id="KW-0732">Signal</keyword>
<dbReference type="PROSITE" id="PS51257">
    <property type="entry name" value="PROKAR_LIPOPROTEIN"/>
    <property type="match status" value="1"/>
</dbReference>